<reference evidence="2" key="1">
    <citation type="submission" date="2019-07" db="EMBL/GenBank/DDBJ databases">
        <title>Annotation for the trematode Paragonimus miyazaki's.</title>
        <authorList>
            <person name="Choi Y.-J."/>
        </authorList>
    </citation>
    <scope>NUCLEOTIDE SEQUENCE</scope>
    <source>
        <strain evidence="2">Japan</strain>
    </source>
</reference>
<protein>
    <recommendedName>
        <fullName evidence="4">Protein MEMO1</fullName>
    </recommendedName>
</protein>
<dbReference type="Pfam" id="PF01875">
    <property type="entry name" value="Memo"/>
    <property type="match status" value="1"/>
</dbReference>
<comment type="similarity">
    <text evidence="1">Belongs to the MEMO1 family.</text>
</comment>
<dbReference type="NCBIfam" id="TIGR04336">
    <property type="entry name" value="AmmeMemoSam_B"/>
    <property type="match status" value="1"/>
</dbReference>
<accession>A0A8S9YPD7</accession>
<evidence type="ECO:0000313" key="2">
    <source>
        <dbReference type="EMBL" id="KAF7256785.1"/>
    </source>
</evidence>
<dbReference type="AlphaFoldDB" id="A0A8S9YPD7"/>
<comment type="caution">
    <text evidence="2">The sequence shown here is derived from an EMBL/GenBank/DDBJ whole genome shotgun (WGS) entry which is preliminary data.</text>
</comment>
<proteinExistence type="inferred from homology"/>
<name>A0A8S9YPD7_9TREM</name>
<dbReference type="Proteomes" id="UP000822476">
    <property type="component" value="Unassembled WGS sequence"/>
</dbReference>
<gene>
    <name evidence="2" type="ORF">EG68_07509</name>
</gene>
<evidence type="ECO:0000313" key="3">
    <source>
        <dbReference type="Proteomes" id="UP000822476"/>
    </source>
</evidence>
<dbReference type="OrthoDB" id="417112at2759"/>
<dbReference type="EMBL" id="JTDE01002853">
    <property type="protein sequence ID" value="KAF7256785.1"/>
    <property type="molecule type" value="Genomic_DNA"/>
</dbReference>
<dbReference type="PANTHER" id="PTHR11060">
    <property type="entry name" value="PROTEIN MEMO1"/>
    <property type="match status" value="1"/>
</dbReference>
<sequence length="337" mass="39074">MRSPVFFRGRDLLYYREHYYPNDATVAHEFMQEALQTAERTQNMKTRIIIVPNGSYRICGKIMASAYAHLCPEAIKRIFVFGRTCHFLPYMGALSNMDYLNSPLGRLPVDKKINAELIQSGDFNYLDIPTDTNERFIEMQLPFISKVMENRKGLFKVIPVYIGTLAHEQQTIMAHRFQKYLKDPENAFIFSTSLCHWGEIYGCTTKLPDTPTVLDSIKTTDALAIEAIKQLRFQCFDEFLMDTKAAVYDRQIITLFIFMTRKLIDTDMYQLIKLDEEKTSKTMRLTATFRLMGQAWSFPEVTQNDSCISYFSAVVTFDTKKFIDEEPTEANPLNKLC</sequence>
<keyword evidence="3" id="KW-1185">Reference proteome</keyword>
<dbReference type="CDD" id="cd07361">
    <property type="entry name" value="MEMO_like"/>
    <property type="match status" value="1"/>
</dbReference>
<dbReference type="InterPro" id="IPR002737">
    <property type="entry name" value="MEMO1_fam"/>
</dbReference>
<dbReference type="PANTHER" id="PTHR11060:SF0">
    <property type="entry name" value="PROTEIN MEMO1"/>
    <property type="match status" value="1"/>
</dbReference>
<organism evidence="2 3">
    <name type="scientific">Paragonimus skrjabini miyazakii</name>
    <dbReference type="NCBI Taxonomy" id="59628"/>
    <lineage>
        <taxon>Eukaryota</taxon>
        <taxon>Metazoa</taxon>
        <taxon>Spiralia</taxon>
        <taxon>Lophotrochozoa</taxon>
        <taxon>Platyhelminthes</taxon>
        <taxon>Trematoda</taxon>
        <taxon>Digenea</taxon>
        <taxon>Plagiorchiida</taxon>
        <taxon>Troglotremata</taxon>
        <taxon>Troglotrematidae</taxon>
        <taxon>Paragonimus</taxon>
    </lineage>
</organism>
<evidence type="ECO:0008006" key="4">
    <source>
        <dbReference type="Google" id="ProtNLM"/>
    </source>
</evidence>
<dbReference type="Gene3D" id="3.40.830.10">
    <property type="entry name" value="LigB-like"/>
    <property type="match status" value="1"/>
</dbReference>
<evidence type="ECO:0000256" key="1">
    <source>
        <dbReference type="ARBA" id="ARBA00006315"/>
    </source>
</evidence>